<sequence>MFYNKSLSLLTISEGTVDDLGIYHVGIETVLKTIPCDIQPYSSELLYRDYGFREQVTKRVFCNLDSDIKNGSIVIDEAGQRYMVKKIIEWDDYMDVMLYDK</sequence>
<accession>A0A1M6SC05</accession>
<dbReference type="AlphaFoldDB" id="A0A1M6SC05"/>
<keyword evidence="2" id="KW-1185">Reference proteome</keyword>
<protein>
    <submittedName>
        <fullName evidence="1">Uncharacterized protein</fullName>
    </submittedName>
</protein>
<dbReference type="STRING" id="1121421.SAMN02745123_01796"/>
<dbReference type="EMBL" id="FRAR01000013">
    <property type="protein sequence ID" value="SHK42235.1"/>
    <property type="molecule type" value="Genomic_DNA"/>
</dbReference>
<evidence type="ECO:0000313" key="2">
    <source>
        <dbReference type="Proteomes" id="UP000183997"/>
    </source>
</evidence>
<reference evidence="2" key="1">
    <citation type="submission" date="2016-11" db="EMBL/GenBank/DDBJ databases">
        <authorList>
            <person name="Varghese N."/>
            <person name="Submissions S."/>
        </authorList>
    </citation>
    <scope>NUCLEOTIDE SEQUENCE [LARGE SCALE GENOMIC DNA]</scope>
    <source>
        <strain evidence="2">DSM 10349</strain>
    </source>
</reference>
<dbReference type="RefSeq" id="WP_072913303.1">
    <property type="nucleotide sequence ID" value="NZ_FRAR01000013.1"/>
</dbReference>
<organism evidence="1 2">
    <name type="scientific">Desulforamulus aeronauticus DSM 10349</name>
    <dbReference type="NCBI Taxonomy" id="1121421"/>
    <lineage>
        <taxon>Bacteria</taxon>
        <taxon>Bacillati</taxon>
        <taxon>Bacillota</taxon>
        <taxon>Clostridia</taxon>
        <taxon>Eubacteriales</taxon>
        <taxon>Peptococcaceae</taxon>
        <taxon>Desulforamulus</taxon>
    </lineage>
</organism>
<dbReference type="Proteomes" id="UP000183997">
    <property type="component" value="Unassembled WGS sequence"/>
</dbReference>
<proteinExistence type="predicted"/>
<name>A0A1M6SC05_9FIRM</name>
<dbReference type="OrthoDB" id="1808294at2"/>
<evidence type="ECO:0000313" key="1">
    <source>
        <dbReference type="EMBL" id="SHK42235.1"/>
    </source>
</evidence>
<gene>
    <name evidence="1" type="ORF">SAMN02745123_01796</name>
</gene>